<keyword evidence="2" id="KW-0805">Transcription regulation</keyword>
<dbReference type="PANTHER" id="PTHR30537:SF3">
    <property type="entry name" value="TRANSCRIPTIONAL REGULATORY PROTEIN"/>
    <property type="match status" value="1"/>
</dbReference>
<organism evidence="6 7">
    <name type="scientific">Burkholderia lata (strain ATCC 17760 / DSM 23089 / LMG 22485 / NCIMB 9086 / R18194 / 383)</name>
    <dbReference type="NCBI Taxonomy" id="482957"/>
    <lineage>
        <taxon>Bacteria</taxon>
        <taxon>Pseudomonadati</taxon>
        <taxon>Pseudomonadota</taxon>
        <taxon>Betaproteobacteria</taxon>
        <taxon>Burkholderiales</taxon>
        <taxon>Burkholderiaceae</taxon>
        <taxon>Burkholderia</taxon>
        <taxon>Burkholderia cepacia complex</taxon>
    </lineage>
</organism>
<dbReference type="AlphaFoldDB" id="Q39AI3"/>
<keyword evidence="4" id="KW-0804">Transcription</keyword>
<dbReference type="Pfam" id="PF00126">
    <property type="entry name" value="HTH_1"/>
    <property type="match status" value="1"/>
</dbReference>
<reference evidence="6" key="1">
    <citation type="submission" date="2005-10" db="EMBL/GenBank/DDBJ databases">
        <title>Complete sequence of chromosome 2 of Burkholderia sp. 383.</title>
        <authorList>
            <consortium name="US DOE Joint Genome Institute"/>
            <person name="Copeland A."/>
            <person name="Lucas S."/>
            <person name="Lapidus A."/>
            <person name="Barry K."/>
            <person name="Detter J.C."/>
            <person name="Glavina T."/>
            <person name="Hammon N."/>
            <person name="Israni S."/>
            <person name="Pitluck S."/>
            <person name="Chain P."/>
            <person name="Malfatti S."/>
            <person name="Shin M."/>
            <person name="Vergez L."/>
            <person name="Schmutz J."/>
            <person name="Larimer F."/>
            <person name="Land M."/>
            <person name="Kyrpides N."/>
            <person name="Lykidis A."/>
            <person name="Richardson P."/>
        </authorList>
    </citation>
    <scope>NUCLEOTIDE SEQUENCE [LARGE SCALE GENOMIC DNA]</scope>
    <source>
        <strain evidence="6">383</strain>
    </source>
</reference>
<dbReference type="EMBL" id="CP000152">
    <property type="protein sequence ID" value="ABB10528.1"/>
    <property type="molecule type" value="Genomic_DNA"/>
</dbReference>
<evidence type="ECO:0000259" key="5">
    <source>
        <dbReference type="PROSITE" id="PS50931"/>
    </source>
</evidence>
<dbReference type="GO" id="GO:0003700">
    <property type="term" value="F:DNA-binding transcription factor activity"/>
    <property type="evidence" value="ECO:0007669"/>
    <property type="project" value="InterPro"/>
</dbReference>
<dbReference type="Gene3D" id="3.40.190.290">
    <property type="match status" value="1"/>
</dbReference>
<dbReference type="HOGENOM" id="CLU_039613_2_0_4"/>
<evidence type="ECO:0000256" key="4">
    <source>
        <dbReference type="ARBA" id="ARBA00023163"/>
    </source>
</evidence>
<dbReference type="SUPFAM" id="SSF53850">
    <property type="entry name" value="Periplasmic binding protein-like II"/>
    <property type="match status" value="1"/>
</dbReference>
<proteinExistence type="inferred from homology"/>
<dbReference type="InterPro" id="IPR000847">
    <property type="entry name" value="LysR_HTH_N"/>
</dbReference>
<dbReference type="Pfam" id="PF03466">
    <property type="entry name" value="LysR_substrate"/>
    <property type="match status" value="1"/>
</dbReference>
<dbReference type="PATRIC" id="fig|482957.22.peg.4001"/>
<comment type="similarity">
    <text evidence="1">Belongs to the LysR transcriptional regulatory family.</text>
</comment>
<dbReference type="GO" id="GO:0043565">
    <property type="term" value="F:sequence-specific DNA binding"/>
    <property type="evidence" value="ECO:0007669"/>
    <property type="project" value="TreeGrafter"/>
</dbReference>
<feature type="domain" description="HTH lysR-type" evidence="5">
    <location>
        <begin position="29"/>
        <end position="86"/>
    </location>
</feature>
<dbReference type="SUPFAM" id="SSF46785">
    <property type="entry name" value="Winged helix' DNA-binding domain"/>
    <property type="match status" value="1"/>
</dbReference>
<dbReference type="GO" id="GO:0006351">
    <property type="term" value="P:DNA-templated transcription"/>
    <property type="evidence" value="ECO:0007669"/>
    <property type="project" value="TreeGrafter"/>
</dbReference>
<evidence type="ECO:0000256" key="3">
    <source>
        <dbReference type="ARBA" id="ARBA00023125"/>
    </source>
</evidence>
<name>Q39AI3_BURL3</name>
<protein>
    <submittedName>
        <fullName evidence="6">Transcriptional regulator, LysR family</fullName>
    </submittedName>
</protein>
<evidence type="ECO:0000313" key="7">
    <source>
        <dbReference type="Proteomes" id="UP000002705"/>
    </source>
</evidence>
<dbReference type="PANTHER" id="PTHR30537">
    <property type="entry name" value="HTH-TYPE TRANSCRIPTIONAL REGULATOR"/>
    <property type="match status" value="1"/>
</dbReference>
<dbReference type="Gene3D" id="1.10.10.10">
    <property type="entry name" value="Winged helix-like DNA-binding domain superfamily/Winged helix DNA-binding domain"/>
    <property type="match status" value="1"/>
</dbReference>
<dbReference type="KEGG" id="bur:Bcep18194_B0412"/>
<sequence>MWRREWRGGLYNCPPTNTHTLYRERTLSMNWDDARVFLAVHRTGTLREAAAVLDVDQATVGRRLTALEKALGAKLFLKTSSGYVVTQAGEHSLQAAEAMEQAASDFERRVHGSDDRLEGEVRVTTTDSLAMDFVVPAIRSLRRKCPAIHVILTTSVQVLNLTRRDADLAIRTVMPENPDLVRRKLSEWEVGLFASREYLDAHGEPAIGAAFEGHDLVVYQPAITSNQGDTLCGESMERGRIAAQVSSSLMLATAIRSGIGIGELPVYMAQGDDSLVRIWPDKSRAAPYQVWLVSHTDLNRTARVRAVTAEIAASFDRYR</sequence>
<dbReference type="Proteomes" id="UP000002705">
    <property type="component" value="Chromosome 2"/>
</dbReference>
<dbReference type="InterPro" id="IPR058163">
    <property type="entry name" value="LysR-type_TF_proteobact-type"/>
</dbReference>
<dbReference type="InterPro" id="IPR005119">
    <property type="entry name" value="LysR_subst-bd"/>
</dbReference>
<dbReference type="InterPro" id="IPR036388">
    <property type="entry name" value="WH-like_DNA-bd_sf"/>
</dbReference>
<evidence type="ECO:0000256" key="2">
    <source>
        <dbReference type="ARBA" id="ARBA00023015"/>
    </source>
</evidence>
<dbReference type="InterPro" id="IPR036390">
    <property type="entry name" value="WH_DNA-bd_sf"/>
</dbReference>
<evidence type="ECO:0000256" key="1">
    <source>
        <dbReference type="ARBA" id="ARBA00009437"/>
    </source>
</evidence>
<gene>
    <name evidence="6" type="ordered locus">Bcep18194_B0412</name>
</gene>
<keyword evidence="3" id="KW-0238">DNA-binding</keyword>
<keyword evidence="7" id="KW-1185">Reference proteome</keyword>
<evidence type="ECO:0000313" key="6">
    <source>
        <dbReference type="EMBL" id="ABB10528.1"/>
    </source>
</evidence>
<dbReference type="PROSITE" id="PS50931">
    <property type="entry name" value="HTH_LYSR"/>
    <property type="match status" value="1"/>
</dbReference>
<accession>Q39AI3</accession>